<dbReference type="PANTHER" id="PTHR47326">
    <property type="entry name" value="TRANSPOSABLE ELEMENT TC3 TRANSPOSASE-LIKE PROTEIN"/>
    <property type="match status" value="1"/>
</dbReference>
<accession>A0A8X6S345</accession>
<protein>
    <submittedName>
        <fullName evidence="2">DUF4817 domain-containing protein</fullName>
    </submittedName>
</protein>
<dbReference type="Proteomes" id="UP000887159">
    <property type="component" value="Unassembled WGS sequence"/>
</dbReference>
<comment type="caution">
    <text evidence="2">The sequence shown here is derived from an EMBL/GenBank/DDBJ whole genome shotgun (WGS) entry which is preliminary data.</text>
</comment>
<dbReference type="EMBL" id="BMAU01021261">
    <property type="protein sequence ID" value="GFY06617.1"/>
    <property type="molecule type" value="Genomic_DNA"/>
</dbReference>
<evidence type="ECO:0000313" key="3">
    <source>
        <dbReference type="Proteomes" id="UP000887159"/>
    </source>
</evidence>
<organism evidence="2 3">
    <name type="scientific">Trichonephila clavipes</name>
    <name type="common">Golden silk orbweaver</name>
    <name type="synonym">Nephila clavipes</name>
    <dbReference type="NCBI Taxonomy" id="2585209"/>
    <lineage>
        <taxon>Eukaryota</taxon>
        <taxon>Metazoa</taxon>
        <taxon>Ecdysozoa</taxon>
        <taxon>Arthropoda</taxon>
        <taxon>Chelicerata</taxon>
        <taxon>Arachnida</taxon>
        <taxon>Araneae</taxon>
        <taxon>Araneomorphae</taxon>
        <taxon>Entelegynae</taxon>
        <taxon>Araneoidea</taxon>
        <taxon>Nephilidae</taxon>
        <taxon>Trichonephila</taxon>
    </lineage>
</organism>
<sequence length="123" mass="14295">MGDLAYTENADMHFMYGHANGNGRDALRTYHAQFPDRRMPDPRIFQWLHRQLRETRSFHVTRHNAGRRRAVLSPSLKESILNVVADRPESSTRAVAHHVNASHQAVCTELNENRLHLFHFQSL</sequence>
<name>A0A8X6S345_TRICX</name>
<dbReference type="Pfam" id="PF16087">
    <property type="entry name" value="DUF4817"/>
    <property type="match status" value="1"/>
</dbReference>
<evidence type="ECO:0000259" key="1">
    <source>
        <dbReference type="Pfam" id="PF16087"/>
    </source>
</evidence>
<dbReference type="InterPro" id="IPR032135">
    <property type="entry name" value="DUF4817"/>
</dbReference>
<gene>
    <name evidence="2" type="primary">X975_18776</name>
    <name evidence="2" type="ORF">TNCV_3524731</name>
</gene>
<dbReference type="PANTHER" id="PTHR47326:SF1">
    <property type="entry name" value="HTH PSQ-TYPE DOMAIN-CONTAINING PROTEIN"/>
    <property type="match status" value="1"/>
</dbReference>
<reference evidence="2" key="1">
    <citation type="submission" date="2020-08" db="EMBL/GenBank/DDBJ databases">
        <title>Multicomponent nature underlies the extraordinary mechanical properties of spider dragline silk.</title>
        <authorList>
            <person name="Kono N."/>
            <person name="Nakamura H."/>
            <person name="Mori M."/>
            <person name="Yoshida Y."/>
            <person name="Ohtoshi R."/>
            <person name="Malay A.D."/>
            <person name="Moran D.A.P."/>
            <person name="Tomita M."/>
            <person name="Numata K."/>
            <person name="Arakawa K."/>
        </authorList>
    </citation>
    <scope>NUCLEOTIDE SEQUENCE</scope>
</reference>
<feature type="domain" description="DUF4817" evidence="1">
    <location>
        <begin position="8"/>
        <end position="55"/>
    </location>
</feature>
<dbReference type="AlphaFoldDB" id="A0A8X6S345"/>
<proteinExistence type="predicted"/>
<evidence type="ECO:0000313" key="2">
    <source>
        <dbReference type="EMBL" id="GFY06617.1"/>
    </source>
</evidence>
<keyword evidence="3" id="KW-1185">Reference proteome</keyword>